<proteinExistence type="predicted"/>
<accession>A0ABS4GKU5</accession>
<organism evidence="2 3">
    <name type="scientific">Ammoniphilus resinae</name>
    <dbReference type="NCBI Taxonomy" id="861532"/>
    <lineage>
        <taxon>Bacteria</taxon>
        <taxon>Bacillati</taxon>
        <taxon>Bacillota</taxon>
        <taxon>Bacilli</taxon>
        <taxon>Bacillales</taxon>
        <taxon>Paenibacillaceae</taxon>
        <taxon>Aneurinibacillus group</taxon>
        <taxon>Ammoniphilus</taxon>
    </lineage>
</organism>
<keyword evidence="3" id="KW-1185">Reference proteome</keyword>
<feature type="transmembrane region" description="Helical" evidence="1">
    <location>
        <begin position="49"/>
        <end position="67"/>
    </location>
</feature>
<gene>
    <name evidence="2" type="ORF">J2Z37_000866</name>
</gene>
<feature type="transmembrane region" description="Helical" evidence="1">
    <location>
        <begin position="142"/>
        <end position="159"/>
    </location>
</feature>
<keyword evidence="1" id="KW-1133">Transmembrane helix</keyword>
<reference evidence="2 3" key="1">
    <citation type="submission" date="2021-03" db="EMBL/GenBank/DDBJ databases">
        <title>Genomic Encyclopedia of Type Strains, Phase IV (KMG-IV): sequencing the most valuable type-strain genomes for metagenomic binning, comparative biology and taxonomic classification.</title>
        <authorList>
            <person name="Goeker M."/>
        </authorList>
    </citation>
    <scope>NUCLEOTIDE SEQUENCE [LARGE SCALE GENOMIC DNA]</scope>
    <source>
        <strain evidence="2 3">DSM 24738</strain>
    </source>
</reference>
<keyword evidence="1" id="KW-0812">Transmembrane</keyword>
<evidence type="ECO:0000256" key="1">
    <source>
        <dbReference type="SAM" id="Phobius"/>
    </source>
</evidence>
<dbReference type="Proteomes" id="UP001519343">
    <property type="component" value="Unassembled WGS sequence"/>
</dbReference>
<keyword evidence="1" id="KW-0472">Membrane</keyword>
<sequence length="222" mass="25196">MQDVISMGPFIVKWSWVILGISGFVGYLIVKNHLKGTKEEWGNEILDSVGNSIFLSFVIWKLSLILFEPVSVLNNPMVLLYFSGGYKGWILAVISIFIYLFIQAKKHNIPISTYMQVYGLGFSSATAIYHFIPSLLGGADQLFHFGEVLLSVIFTGWFYKNHAANQVFQAVIWFGIGQIFMYFFMDVRVEVLAGLSKEQLIFLVVSFIGFLGLSKWVNFKET</sequence>
<feature type="transmembrane region" description="Helical" evidence="1">
    <location>
        <begin position="166"/>
        <end position="185"/>
    </location>
</feature>
<dbReference type="RefSeq" id="WP_209808985.1">
    <property type="nucleotide sequence ID" value="NZ_JAGGKT010000002.1"/>
</dbReference>
<name>A0ABS4GKU5_9BACL</name>
<feature type="transmembrane region" description="Helical" evidence="1">
    <location>
        <begin position="200"/>
        <end position="217"/>
    </location>
</feature>
<feature type="transmembrane region" description="Helical" evidence="1">
    <location>
        <begin position="12"/>
        <end position="29"/>
    </location>
</feature>
<dbReference type="EMBL" id="JAGGKT010000002">
    <property type="protein sequence ID" value="MBP1930869.1"/>
    <property type="molecule type" value="Genomic_DNA"/>
</dbReference>
<evidence type="ECO:0000313" key="2">
    <source>
        <dbReference type="EMBL" id="MBP1930869.1"/>
    </source>
</evidence>
<feature type="transmembrane region" description="Helical" evidence="1">
    <location>
        <begin position="79"/>
        <end position="102"/>
    </location>
</feature>
<evidence type="ECO:0000313" key="3">
    <source>
        <dbReference type="Proteomes" id="UP001519343"/>
    </source>
</evidence>
<protein>
    <recommendedName>
        <fullName evidence="4">Prolipoprotein diacylglyceryl transferase</fullName>
    </recommendedName>
</protein>
<evidence type="ECO:0008006" key="4">
    <source>
        <dbReference type="Google" id="ProtNLM"/>
    </source>
</evidence>
<comment type="caution">
    <text evidence="2">The sequence shown here is derived from an EMBL/GenBank/DDBJ whole genome shotgun (WGS) entry which is preliminary data.</text>
</comment>
<feature type="transmembrane region" description="Helical" evidence="1">
    <location>
        <begin position="114"/>
        <end position="136"/>
    </location>
</feature>